<organism evidence="2 3">
    <name type="scientific">Aspergillus piperis CBS 112811</name>
    <dbReference type="NCBI Taxonomy" id="1448313"/>
    <lineage>
        <taxon>Eukaryota</taxon>
        <taxon>Fungi</taxon>
        <taxon>Dikarya</taxon>
        <taxon>Ascomycota</taxon>
        <taxon>Pezizomycotina</taxon>
        <taxon>Eurotiomycetes</taxon>
        <taxon>Eurotiomycetidae</taxon>
        <taxon>Eurotiales</taxon>
        <taxon>Aspergillaceae</taxon>
        <taxon>Aspergillus</taxon>
        <taxon>Aspergillus subgen. Circumdati</taxon>
    </lineage>
</organism>
<name>A0A8G1RBV5_9EURO</name>
<dbReference type="EMBL" id="KZ825054">
    <property type="protein sequence ID" value="RAH62988.1"/>
    <property type="molecule type" value="Genomic_DNA"/>
</dbReference>
<proteinExistence type="predicted"/>
<dbReference type="GeneID" id="37164765"/>
<dbReference type="AlphaFoldDB" id="A0A8G1RBV5"/>
<dbReference type="Proteomes" id="UP000249526">
    <property type="component" value="Unassembled WGS sequence"/>
</dbReference>
<sequence length="388" mass="43665">MDTRGEKVHKRMVICGSCGRLEEEKEEKRPLVGVSSPTSKTSLERKGVVESLRGAEVLSERLQFDVKKGAWRGSPSVPWGEGPNSGPRDQDYRGVFRPRRNQPDASDESLCASSTSPNRDMSLPWNHGSFTCSPKIEGKRNQDMTRINANEGARANSHCPGAMLAAIVRCSRLSGEYLRSYGVWGVMTVDPNTSRRPIMLQVENHLIVPIVLRIEQSQQYAKNWPFEGKLPIRAFMVQVDLGLNRTRARNYCRTIAKGYHGQEVPQVCDTFHHFALVLSPLSDNPNGISYRLETSFDSSWVRAGYRHRIVDHAMNIHIPSSRSFIVLSREEVAHTIICNLSSAGRILLKFGFLPLQRPPYPRVSRICGHSVEDVIALILRYGIYRGVI</sequence>
<gene>
    <name evidence="2" type="ORF">BO85DRAFT_455042</name>
</gene>
<protein>
    <submittedName>
        <fullName evidence="2">Uncharacterized protein</fullName>
    </submittedName>
</protein>
<feature type="region of interest" description="Disordered" evidence="1">
    <location>
        <begin position="23"/>
        <end position="48"/>
    </location>
</feature>
<evidence type="ECO:0000313" key="2">
    <source>
        <dbReference type="EMBL" id="RAH62988.1"/>
    </source>
</evidence>
<dbReference type="RefSeq" id="XP_025520910.1">
    <property type="nucleotide sequence ID" value="XM_025661363.1"/>
</dbReference>
<evidence type="ECO:0000313" key="3">
    <source>
        <dbReference type="Proteomes" id="UP000249526"/>
    </source>
</evidence>
<accession>A0A8G1RBV5</accession>
<keyword evidence="3" id="KW-1185">Reference proteome</keyword>
<reference evidence="2 3" key="1">
    <citation type="submission" date="2018-02" db="EMBL/GenBank/DDBJ databases">
        <title>The genomes of Aspergillus section Nigri reveals drivers in fungal speciation.</title>
        <authorList>
            <consortium name="DOE Joint Genome Institute"/>
            <person name="Vesth T.C."/>
            <person name="Nybo J."/>
            <person name="Theobald S."/>
            <person name="Brandl J."/>
            <person name="Frisvad J.C."/>
            <person name="Nielsen K.F."/>
            <person name="Lyhne E.K."/>
            <person name="Kogle M.E."/>
            <person name="Kuo A."/>
            <person name="Riley R."/>
            <person name="Clum A."/>
            <person name="Nolan M."/>
            <person name="Lipzen A."/>
            <person name="Salamov A."/>
            <person name="Henrissat B."/>
            <person name="Wiebenga A."/>
            <person name="De vries R.P."/>
            <person name="Grigoriev I.V."/>
            <person name="Mortensen U.H."/>
            <person name="Andersen M.R."/>
            <person name="Baker S.E."/>
        </authorList>
    </citation>
    <scope>NUCLEOTIDE SEQUENCE [LARGE SCALE GENOMIC DNA]</scope>
    <source>
        <strain evidence="2 3">CBS 112811</strain>
    </source>
</reference>
<feature type="region of interest" description="Disordered" evidence="1">
    <location>
        <begin position="70"/>
        <end position="127"/>
    </location>
</feature>
<evidence type="ECO:0000256" key="1">
    <source>
        <dbReference type="SAM" id="MobiDB-lite"/>
    </source>
</evidence>